<comment type="cofactor">
    <cofactor evidence="1 7">
        <name>thiamine diphosphate</name>
        <dbReference type="ChEBI" id="CHEBI:58937"/>
    </cofactor>
</comment>
<evidence type="ECO:0000256" key="6">
    <source>
        <dbReference type="ARBA" id="ARBA00023317"/>
    </source>
</evidence>
<dbReference type="GO" id="GO:0004739">
    <property type="term" value="F:pyruvate dehydrogenase (acetyl-transferring) activity"/>
    <property type="evidence" value="ECO:0007669"/>
    <property type="project" value="UniProtKB-UniRule"/>
</dbReference>
<dbReference type="EMBL" id="CP007139">
    <property type="protein sequence ID" value="AIE87250.1"/>
    <property type="molecule type" value="Genomic_DNA"/>
</dbReference>
<evidence type="ECO:0000256" key="4">
    <source>
        <dbReference type="ARBA" id="ARBA00023002"/>
    </source>
</evidence>
<dbReference type="PANTHER" id="PTHR11516">
    <property type="entry name" value="PYRUVATE DEHYDROGENASE E1 COMPONENT, ALPHA SUBUNIT BACTERIAL AND ORGANELLAR"/>
    <property type="match status" value="1"/>
</dbReference>
<dbReference type="OrthoDB" id="9766715at2"/>
<protein>
    <recommendedName>
        <fullName evidence="3 7">Pyruvate dehydrogenase E1 component subunit alpha</fullName>
        <ecNumber evidence="2 7">1.2.4.1</ecNumber>
    </recommendedName>
</protein>
<feature type="domain" description="Dehydrogenase E1 component" evidence="9">
    <location>
        <begin position="27"/>
        <end position="326"/>
    </location>
</feature>
<accession>A0A068NWU1</accession>
<evidence type="ECO:0000313" key="10">
    <source>
        <dbReference type="EMBL" id="AIE87250.1"/>
    </source>
</evidence>
<dbReference type="InterPro" id="IPR001017">
    <property type="entry name" value="DH_E1"/>
</dbReference>
<dbReference type="RefSeq" id="WP_025228836.1">
    <property type="nucleotide sequence ID" value="NZ_CP007139.1"/>
</dbReference>
<reference evidence="10 11" key="1">
    <citation type="journal article" date="2014" name="PLoS ONE">
        <title>The first complete genome sequence of the class fimbriimonadia in the phylum armatimonadetes.</title>
        <authorList>
            <person name="Hu Z.Y."/>
            <person name="Wang Y.Z."/>
            <person name="Im W.T."/>
            <person name="Wang S.Y."/>
            <person name="Zhao G.P."/>
            <person name="Zheng H.J."/>
            <person name="Quan Z.X."/>
        </authorList>
    </citation>
    <scope>NUCLEOTIDE SEQUENCE [LARGE SCALE GENOMIC DNA]</scope>
    <source>
        <strain evidence="10">Gsoil 348</strain>
    </source>
</reference>
<organism evidence="10 11">
    <name type="scientific">Fimbriimonas ginsengisoli Gsoil 348</name>
    <dbReference type="NCBI Taxonomy" id="661478"/>
    <lineage>
        <taxon>Bacteria</taxon>
        <taxon>Bacillati</taxon>
        <taxon>Armatimonadota</taxon>
        <taxon>Fimbriimonadia</taxon>
        <taxon>Fimbriimonadales</taxon>
        <taxon>Fimbriimonadaceae</taxon>
        <taxon>Fimbriimonas</taxon>
    </lineage>
</organism>
<dbReference type="AlphaFoldDB" id="A0A068NWU1"/>
<evidence type="ECO:0000256" key="7">
    <source>
        <dbReference type="RuleBase" id="RU361139"/>
    </source>
</evidence>
<proteinExistence type="predicted"/>
<gene>
    <name evidence="7" type="primary">pdhA</name>
    <name evidence="10" type="ORF">OP10G_3882</name>
</gene>
<dbReference type="Proteomes" id="UP000027982">
    <property type="component" value="Chromosome"/>
</dbReference>
<dbReference type="InterPro" id="IPR017597">
    <property type="entry name" value="Pyrv_DH_E1_asu_subgrp-y"/>
</dbReference>
<dbReference type="GO" id="GO:0006086">
    <property type="term" value="P:pyruvate decarboxylation to acetyl-CoA"/>
    <property type="evidence" value="ECO:0007669"/>
    <property type="project" value="InterPro"/>
</dbReference>
<dbReference type="InterPro" id="IPR029061">
    <property type="entry name" value="THDP-binding"/>
</dbReference>
<dbReference type="eggNOG" id="COG1071">
    <property type="taxonomic scope" value="Bacteria"/>
</dbReference>
<evidence type="ECO:0000256" key="5">
    <source>
        <dbReference type="ARBA" id="ARBA00023052"/>
    </source>
</evidence>
<evidence type="ECO:0000256" key="1">
    <source>
        <dbReference type="ARBA" id="ARBA00001964"/>
    </source>
</evidence>
<feature type="region of interest" description="Disordered" evidence="8">
    <location>
        <begin position="318"/>
        <end position="343"/>
    </location>
</feature>
<evidence type="ECO:0000256" key="2">
    <source>
        <dbReference type="ARBA" id="ARBA00012281"/>
    </source>
</evidence>
<dbReference type="Pfam" id="PF00676">
    <property type="entry name" value="E1_dh"/>
    <property type="match status" value="1"/>
</dbReference>
<evidence type="ECO:0000256" key="3">
    <source>
        <dbReference type="ARBA" id="ARBA00014159"/>
    </source>
</evidence>
<sequence>MAKQAEKKTPAKPIEESKEQLEAYYREMLFIRHFEEKSNVAYRLGKIGGYMHTYIGMEALATGWLHSIRMGHDYVITAYRDHAHALILGTDPVAVFAELMGRKGGTAGGKGGSMHIFDPANGFYGGWGIVGGHLPLGAGLAFAVKYRQEDKVVLNFMGDGAANQGVVFETLNMAGLYDLPCIFIIENNEFAMGTRLEYHAADPELWKRGIPFGIKSERIDGMDVIQMRKDAQRIVDWVRENKKPYFVEVMCYRYAGHGAADNDRQLYRTKEEEAENQKRDPIQRLKNYLLEKQYVSEEVLEAIDAEELERVEKIYEEADAQPFPDPDEVYDNIYSDMKPEQGH</sequence>
<evidence type="ECO:0000259" key="9">
    <source>
        <dbReference type="Pfam" id="PF00676"/>
    </source>
</evidence>
<keyword evidence="5 7" id="KW-0786">Thiamine pyrophosphate</keyword>
<dbReference type="SUPFAM" id="SSF52518">
    <property type="entry name" value="Thiamin diphosphate-binding fold (THDP-binding)"/>
    <property type="match status" value="1"/>
</dbReference>
<keyword evidence="4 7" id="KW-0560">Oxidoreductase</keyword>
<evidence type="ECO:0000256" key="8">
    <source>
        <dbReference type="SAM" id="MobiDB-lite"/>
    </source>
</evidence>
<dbReference type="Gene3D" id="3.40.50.970">
    <property type="match status" value="1"/>
</dbReference>
<comment type="function">
    <text evidence="7">The pyruvate dehydrogenase complex catalyzes the overall conversion of pyruvate to acetyl-CoA and CO(2).</text>
</comment>
<dbReference type="InterPro" id="IPR050642">
    <property type="entry name" value="PDH_E1_Alpha_Subunit"/>
</dbReference>
<keyword evidence="11" id="KW-1185">Reference proteome</keyword>
<dbReference type="CDD" id="cd02000">
    <property type="entry name" value="TPP_E1_PDC_ADC_BCADC"/>
    <property type="match status" value="1"/>
</dbReference>
<dbReference type="PANTHER" id="PTHR11516:SF60">
    <property type="entry name" value="PYRUVATE DEHYDROGENASE E1 COMPONENT SUBUNIT ALPHA"/>
    <property type="match status" value="1"/>
</dbReference>
<comment type="subunit">
    <text evidence="7">Heterodimer of an alpha and a beta chain.</text>
</comment>
<dbReference type="EC" id="1.2.4.1" evidence="2 7"/>
<dbReference type="STRING" id="661478.OP10G_3882"/>
<evidence type="ECO:0000313" key="11">
    <source>
        <dbReference type="Proteomes" id="UP000027982"/>
    </source>
</evidence>
<dbReference type="KEGG" id="fgi:OP10G_3882"/>
<keyword evidence="6 7" id="KW-0670">Pyruvate</keyword>
<comment type="catalytic activity">
    <reaction evidence="7">
        <text>N(6)-[(R)-lipoyl]-L-lysyl-[protein] + pyruvate + H(+) = N(6)-[(R)-S(8)-acetyldihydrolipoyl]-L-lysyl-[protein] + CO2</text>
        <dbReference type="Rhea" id="RHEA:19189"/>
        <dbReference type="Rhea" id="RHEA-COMP:10474"/>
        <dbReference type="Rhea" id="RHEA-COMP:10478"/>
        <dbReference type="ChEBI" id="CHEBI:15361"/>
        <dbReference type="ChEBI" id="CHEBI:15378"/>
        <dbReference type="ChEBI" id="CHEBI:16526"/>
        <dbReference type="ChEBI" id="CHEBI:83099"/>
        <dbReference type="ChEBI" id="CHEBI:83111"/>
        <dbReference type="EC" id="1.2.4.1"/>
    </reaction>
</comment>
<dbReference type="HOGENOM" id="CLU_029393_5_0_0"/>
<dbReference type="NCBIfam" id="TIGR03182">
    <property type="entry name" value="PDH_E1_alph_y"/>
    <property type="match status" value="1"/>
</dbReference>
<name>A0A068NWU1_FIMGI</name>